<feature type="compositionally biased region" description="Acidic residues" evidence="1">
    <location>
        <begin position="52"/>
        <end position="63"/>
    </location>
</feature>
<comment type="caution">
    <text evidence="2">The sequence shown here is derived from an EMBL/GenBank/DDBJ whole genome shotgun (WGS) entry which is preliminary data.</text>
</comment>
<evidence type="ECO:0000313" key="3">
    <source>
        <dbReference type="Proteomes" id="UP001631949"/>
    </source>
</evidence>
<sequence>MTKENKQPAADQSTSCQPSDDLTCAEEVRLGLLDLFAAIDADPAAQAAPADPADDSNEGDQDA</sequence>
<dbReference type="EMBL" id="JBJUVG010000005">
    <property type="protein sequence ID" value="MFM9413645.1"/>
    <property type="molecule type" value="Genomic_DNA"/>
</dbReference>
<organism evidence="2 3">
    <name type="scientific">Peptococcus simiae</name>
    <dbReference type="NCBI Taxonomy" id="1643805"/>
    <lineage>
        <taxon>Bacteria</taxon>
        <taxon>Bacillati</taxon>
        <taxon>Bacillota</taxon>
        <taxon>Clostridia</taxon>
        <taxon>Eubacteriales</taxon>
        <taxon>Peptococcaceae</taxon>
        <taxon>Peptococcus</taxon>
    </lineage>
</organism>
<evidence type="ECO:0000313" key="2">
    <source>
        <dbReference type="EMBL" id="MFM9413645.1"/>
    </source>
</evidence>
<feature type="compositionally biased region" description="Polar residues" evidence="1">
    <location>
        <begin position="10"/>
        <end position="20"/>
    </location>
</feature>
<protein>
    <submittedName>
        <fullName evidence="2">Uncharacterized protein</fullName>
    </submittedName>
</protein>
<name>A0ABW9GYV7_9FIRM</name>
<feature type="region of interest" description="Disordered" evidence="1">
    <location>
        <begin position="1"/>
        <end position="21"/>
    </location>
</feature>
<dbReference type="Proteomes" id="UP001631949">
    <property type="component" value="Unassembled WGS sequence"/>
</dbReference>
<evidence type="ECO:0000256" key="1">
    <source>
        <dbReference type="SAM" id="MobiDB-lite"/>
    </source>
</evidence>
<accession>A0ABW9GYV7</accession>
<reference evidence="2 3" key="1">
    <citation type="journal article" date="2016" name="Int. J. Syst. Evol. Microbiol.">
        <title>Peptococcus simiae sp. nov., isolated from rhesus macaque faeces and emended description of the genus Peptococcus.</title>
        <authorList>
            <person name="Shkoporov A.N."/>
            <person name="Efimov B.A."/>
            <person name="Kondova I."/>
            <person name="Ouwerling B."/>
            <person name="Chaplin A.V."/>
            <person name="Shcherbakova V.A."/>
            <person name="Langermans J.A.M."/>
        </authorList>
    </citation>
    <scope>NUCLEOTIDE SEQUENCE [LARGE SCALE GENOMIC DNA]</scope>
    <source>
        <strain evidence="2 3">M108</strain>
    </source>
</reference>
<keyword evidence="3" id="KW-1185">Reference proteome</keyword>
<feature type="region of interest" description="Disordered" evidence="1">
    <location>
        <begin position="43"/>
        <end position="63"/>
    </location>
</feature>
<gene>
    <name evidence="2" type="ORF">ACKQTC_04615</name>
</gene>
<dbReference type="RefSeq" id="WP_408977263.1">
    <property type="nucleotide sequence ID" value="NZ_JBJUVG010000005.1"/>
</dbReference>
<proteinExistence type="predicted"/>